<evidence type="ECO:0000313" key="1">
    <source>
        <dbReference type="EMBL" id="ELQ41543.1"/>
    </source>
</evidence>
<reference evidence="1" key="1">
    <citation type="journal article" date="2012" name="PLoS Genet.">
        <title>Comparative analysis of the genomes of two field isolates of the rice blast fungus Magnaporthe oryzae.</title>
        <authorList>
            <person name="Xue M."/>
            <person name="Yang J."/>
            <person name="Li Z."/>
            <person name="Hu S."/>
            <person name="Yao N."/>
            <person name="Dean R.A."/>
            <person name="Zhao W."/>
            <person name="Shen M."/>
            <person name="Zhang H."/>
            <person name="Li C."/>
            <person name="Liu L."/>
            <person name="Cao L."/>
            <person name="Xu X."/>
            <person name="Xing Y."/>
            <person name="Hsiang T."/>
            <person name="Zhang Z."/>
            <person name="Xu J.R."/>
            <person name="Peng Y.L."/>
        </authorList>
    </citation>
    <scope>NUCLEOTIDE SEQUENCE</scope>
    <source>
        <strain evidence="1">Y34</strain>
    </source>
</reference>
<organism evidence="1">
    <name type="scientific">Pyricularia oryzae (strain Y34)</name>
    <name type="common">Rice blast fungus</name>
    <name type="synonym">Magnaporthe oryzae</name>
    <dbReference type="NCBI Taxonomy" id="1143189"/>
    <lineage>
        <taxon>Eukaryota</taxon>
        <taxon>Fungi</taxon>
        <taxon>Dikarya</taxon>
        <taxon>Ascomycota</taxon>
        <taxon>Pezizomycotina</taxon>
        <taxon>Sordariomycetes</taxon>
        <taxon>Sordariomycetidae</taxon>
        <taxon>Magnaporthales</taxon>
        <taxon>Pyriculariaceae</taxon>
        <taxon>Pyricularia</taxon>
    </lineage>
</organism>
<sequence length="34" mass="3633">IPGGQVNVHPVKFLVLMANAQPAWTKALFDVTVA</sequence>
<gene>
    <name evidence="1" type="ORF">OOU_Y34scaffold00275g60</name>
</gene>
<name>A0AA97PP47_PYRO3</name>
<dbReference type="AlphaFoldDB" id="A0AA97PP47"/>
<dbReference type="EMBL" id="JH792849">
    <property type="protein sequence ID" value="ELQ41543.1"/>
    <property type="molecule type" value="Genomic_DNA"/>
</dbReference>
<accession>A0AA97PP47</accession>
<proteinExistence type="predicted"/>
<dbReference type="Proteomes" id="UP000011086">
    <property type="component" value="Unassembled WGS sequence"/>
</dbReference>
<feature type="non-terminal residue" evidence="1">
    <location>
        <position position="1"/>
    </location>
</feature>
<protein>
    <submittedName>
        <fullName evidence="1">Uncharacterized protein</fullName>
    </submittedName>
</protein>